<dbReference type="EMBL" id="JANPWB010000002">
    <property type="protein sequence ID" value="KAJ1209335.1"/>
    <property type="molecule type" value="Genomic_DNA"/>
</dbReference>
<evidence type="ECO:0000313" key="2">
    <source>
        <dbReference type="EMBL" id="KAJ1209335.1"/>
    </source>
</evidence>
<dbReference type="AlphaFoldDB" id="A0AAV7W8Y6"/>
<dbReference type="Proteomes" id="UP001066276">
    <property type="component" value="Chromosome 1_2"/>
</dbReference>
<sequence length="102" mass="11230">MVTVRRGSTEVSRNVSWFKKVSIGPSPYIKEETIYDPDNMRGVKSPTWCGKRAGDASKRSGQPAAMPTTVDQQKGENEVAPSAEDASRCHPSPSQRLKDYVC</sequence>
<accession>A0AAV7W8Y6</accession>
<organism evidence="2 3">
    <name type="scientific">Pleurodeles waltl</name>
    <name type="common">Iberian ribbed newt</name>
    <dbReference type="NCBI Taxonomy" id="8319"/>
    <lineage>
        <taxon>Eukaryota</taxon>
        <taxon>Metazoa</taxon>
        <taxon>Chordata</taxon>
        <taxon>Craniata</taxon>
        <taxon>Vertebrata</taxon>
        <taxon>Euteleostomi</taxon>
        <taxon>Amphibia</taxon>
        <taxon>Batrachia</taxon>
        <taxon>Caudata</taxon>
        <taxon>Salamandroidea</taxon>
        <taxon>Salamandridae</taxon>
        <taxon>Pleurodelinae</taxon>
        <taxon>Pleurodeles</taxon>
    </lineage>
</organism>
<evidence type="ECO:0000313" key="3">
    <source>
        <dbReference type="Proteomes" id="UP001066276"/>
    </source>
</evidence>
<evidence type="ECO:0000256" key="1">
    <source>
        <dbReference type="SAM" id="MobiDB-lite"/>
    </source>
</evidence>
<feature type="region of interest" description="Disordered" evidence="1">
    <location>
        <begin position="46"/>
        <end position="102"/>
    </location>
</feature>
<protein>
    <submittedName>
        <fullName evidence="2">Uncharacterized protein</fullName>
    </submittedName>
</protein>
<name>A0AAV7W8Y6_PLEWA</name>
<proteinExistence type="predicted"/>
<keyword evidence="3" id="KW-1185">Reference proteome</keyword>
<reference evidence="2" key="1">
    <citation type="journal article" date="2022" name="bioRxiv">
        <title>Sequencing and chromosome-scale assembly of the giantPleurodeles waltlgenome.</title>
        <authorList>
            <person name="Brown T."/>
            <person name="Elewa A."/>
            <person name="Iarovenko S."/>
            <person name="Subramanian E."/>
            <person name="Araus A.J."/>
            <person name="Petzold A."/>
            <person name="Susuki M."/>
            <person name="Suzuki K.-i.T."/>
            <person name="Hayashi T."/>
            <person name="Toyoda A."/>
            <person name="Oliveira C."/>
            <person name="Osipova E."/>
            <person name="Leigh N.D."/>
            <person name="Simon A."/>
            <person name="Yun M.H."/>
        </authorList>
    </citation>
    <scope>NUCLEOTIDE SEQUENCE</scope>
    <source>
        <strain evidence="2">20211129_DDA</strain>
        <tissue evidence="2">Liver</tissue>
    </source>
</reference>
<comment type="caution">
    <text evidence="2">The sequence shown here is derived from an EMBL/GenBank/DDBJ whole genome shotgun (WGS) entry which is preliminary data.</text>
</comment>
<gene>
    <name evidence="2" type="ORF">NDU88_004713</name>
</gene>